<dbReference type="Gene3D" id="1.10.8.10">
    <property type="entry name" value="DNA helicase RuvA subunit, C-terminal domain"/>
    <property type="match status" value="1"/>
</dbReference>
<dbReference type="RefSeq" id="WP_101627407.1">
    <property type="nucleotide sequence ID" value="NZ_PKKJ01000001.1"/>
</dbReference>
<dbReference type="EMBL" id="PKKJ01000001">
    <property type="protein sequence ID" value="PKY66902.1"/>
    <property type="molecule type" value="Genomic_DNA"/>
</dbReference>
<dbReference type="Gene3D" id="3.40.50.150">
    <property type="entry name" value="Vaccinia Virus protein VP39"/>
    <property type="match status" value="1"/>
</dbReference>
<dbReference type="GO" id="GO:0003676">
    <property type="term" value="F:nucleic acid binding"/>
    <property type="evidence" value="ECO:0007669"/>
    <property type="project" value="InterPro"/>
</dbReference>
<protein>
    <recommendedName>
        <fullName evidence="1">peptide chain release factor N(5)-glutamine methyltransferase</fullName>
        <ecNumber evidence="1">2.1.1.297</ecNumber>
    </recommendedName>
</protein>
<evidence type="ECO:0000259" key="6">
    <source>
        <dbReference type="Pfam" id="PF05175"/>
    </source>
</evidence>
<dbReference type="PANTHER" id="PTHR18895:SF74">
    <property type="entry name" value="MTRF1L RELEASE FACTOR GLUTAMINE METHYLTRANSFERASE"/>
    <property type="match status" value="1"/>
</dbReference>
<accession>A0A2I1I6Z3</accession>
<dbReference type="SUPFAM" id="SSF53335">
    <property type="entry name" value="S-adenosyl-L-methionine-dependent methyltransferases"/>
    <property type="match status" value="1"/>
</dbReference>
<dbReference type="InterPro" id="IPR050320">
    <property type="entry name" value="N5-glutamine_MTase"/>
</dbReference>
<dbReference type="Pfam" id="PF05175">
    <property type="entry name" value="MTS"/>
    <property type="match status" value="1"/>
</dbReference>
<dbReference type="CDD" id="cd02440">
    <property type="entry name" value="AdoMet_MTases"/>
    <property type="match status" value="1"/>
</dbReference>
<dbReference type="OrthoDB" id="9800643at2"/>
<evidence type="ECO:0000313" key="8">
    <source>
        <dbReference type="EMBL" id="PKY66902.1"/>
    </source>
</evidence>
<gene>
    <name evidence="8" type="primary">prmC</name>
    <name evidence="8" type="ORF">CYJ25_01295</name>
</gene>
<dbReference type="EC" id="2.1.1.297" evidence="1"/>
<dbReference type="InterPro" id="IPR019874">
    <property type="entry name" value="RF_methyltr_PrmC"/>
</dbReference>
<organism evidence="8 9">
    <name type="scientific">Schaalia turicensis</name>
    <dbReference type="NCBI Taxonomy" id="131111"/>
    <lineage>
        <taxon>Bacteria</taxon>
        <taxon>Bacillati</taxon>
        <taxon>Actinomycetota</taxon>
        <taxon>Actinomycetes</taxon>
        <taxon>Actinomycetales</taxon>
        <taxon>Actinomycetaceae</taxon>
        <taxon>Schaalia</taxon>
    </lineage>
</organism>
<keyword evidence="2 8" id="KW-0489">Methyltransferase</keyword>
<keyword evidence="4" id="KW-0949">S-adenosyl-L-methionine</keyword>
<sequence>MTVEISTVRDALAFARAQLSQIDEAAPAFEARELLEWAADVDSVWSIREPIAPPIIHRFIDGVERRMKRVPLQHITGRMFFRGLTLRVMPGVFVCRPETEVVAGQAIDQAREILKTRDSVRLVDLCTGSGAIACSLAHEIPKGDVFAVELSPVAFQCARENCEKYGGGRIGLVNGDATDPATLADLDGSVDIVVSNPPYVPFNEAPTQAEAQRDPDMALYGLGESGMQIPSAILARSATLLKPGGWVIIEHSPSQSELMRTAAQRAGFTHPQTMPDLTGRDRYLVTRRGTMPM</sequence>
<comment type="catalytic activity">
    <reaction evidence="5">
        <text>L-glutaminyl-[peptide chain release factor] + S-adenosyl-L-methionine = N(5)-methyl-L-glutaminyl-[peptide chain release factor] + S-adenosyl-L-homocysteine + H(+)</text>
        <dbReference type="Rhea" id="RHEA:42896"/>
        <dbReference type="Rhea" id="RHEA-COMP:10271"/>
        <dbReference type="Rhea" id="RHEA-COMP:10272"/>
        <dbReference type="ChEBI" id="CHEBI:15378"/>
        <dbReference type="ChEBI" id="CHEBI:30011"/>
        <dbReference type="ChEBI" id="CHEBI:57856"/>
        <dbReference type="ChEBI" id="CHEBI:59789"/>
        <dbReference type="ChEBI" id="CHEBI:61891"/>
        <dbReference type="EC" id="2.1.1.297"/>
    </reaction>
</comment>
<dbReference type="InterPro" id="IPR029063">
    <property type="entry name" value="SAM-dependent_MTases_sf"/>
</dbReference>
<comment type="caution">
    <text evidence="8">The sequence shown here is derived from an EMBL/GenBank/DDBJ whole genome shotgun (WGS) entry which is preliminary data.</text>
</comment>
<dbReference type="PROSITE" id="PS00092">
    <property type="entry name" value="N6_MTASE"/>
    <property type="match status" value="1"/>
</dbReference>
<dbReference type="AlphaFoldDB" id="A0A2I1I6Z3"/>
<dbReference type="InterPro" id="IPR007848">
    <property type="entry name" value="Small_mtfrase_dom"/>
</dbReference>
<reference evidence="8 9" key="1">
    <citation type="submission" date="2017-12" db="EMBL/GenBank/DDBJ databases">
        <title>Phylogenetic diversity of female urinary microbiome.</title>
        <authorList>
            <person name="Thomas-White K."/>
            <person name="Wolfe A.J."/>
        </authorList>
    </citation>
    <scope>NUCLEOTIDE SEQUENCE [LARGE SCALE GENOMIC DNA]</scope>
    <source>
        <strain evidence="8 9">UMB0250</strain>
    </source>
</reference>
<dbReference type="GO" id="GO:0008276">
    <property type="term" value="F:protein methyltransferase activity"/>
    <property type="evidence" value="ECO:0007669"/>
    <property type="project" value="InterPro"/>
</dbReference>
<dbReference type="InterPro" id="IPR004556">
    <property type="entry name" value="HemK-like"/>
</dbReference>
<dbReference type="InterPro" id="IPR040758">
    <property type="entry name" value="PrmC_N"/>
</dbReference>
<evidence type="ECO:0000313" key="9">
    <source>
        <dbReference type="Proteomes" id="UP000234545"/>
    </source>
</evidence>
<evidence type="ECO:0000259" key="7">
    <source>
        <dbReference type="Pfam" id="PF17827"/>
    </source>
</evidence>
<dbReference type="Proteomes" id="UP000234545">
    <property type="component" value="Unassembled WGS sequence"/>
</dbReference>
<keyword evidence="3 8" id="KW-0808">Transferase</keyword>
<evidence type="ECO:0000256" key="1">
    <source>
        <dbReference type="ARBA" id="ARBA00012771"/>
    </source>
</evidence>
<dbReference type="GO" id="GO:0032259">
    <property type="term" value="P:methylation"/>
    <property type="evidence" value="ECO:0007669"/>
    <property type="project" value="UniProtKB-KW"/>
</dbReference>
<evidence type="ECO:0000256" key="2">
    <source>
        <dbReference type="ARBA" id="ARBA00022603"/>
    </source>
</evidence>
<evidence type="ECO:0000256" key="3">
    <source>
        <dbReference type="ARBA" id="ARBA00022679"/>
    </source>
</evidence>
<feature type="domain" description="Methyltransferase small" evidence="6">
    <location>
        <begin position="112"/>
        <end position="200"/>
    </location>
</feature>
<evidence type="ECO:0000256" key="5">
    <source>
        <dbReference type="ARBA" id="ARBA00048391"/>
    </source>
</evidence>
<dbReference type="Pfam" id="PF17827">
    <property type="entry name" value="PrmC_N"/>
    <property type="match status" value="1"/>
</dbReference>
<evidence type="ECO:0000256" key="4">
    <source>
        <dbReference type="ARBA" id="ARBA00022691"/>
    </source>
</evidence>
<dbReference type="NCBIfam" id="TIGR03534">
    <property type="entry name" value="RF_mod_PrmC"/>
    <property type="match status" value="1"/>
</dbReference>
<dbReference type="PANTHER" id="PTHR18895">
    <property type="entry name" value="HEMK METHYLTRANSFERASE"/>
    <property type="match status" value="1"/>
</dbReference>
<dbReference type="InterPro" id="IPR002052">
    <property type="entry name" value="DNA_methylase_N6_adenine_CS"/>
</dbReference>
<feature type="domain" description="Release factor glutamine methyltransferase N-terminal" evidence="7">
    <location>
        <begin position="10"/>
        <end position="77"/>
    </location>
</feature>
<name>A0A2I1I6Z3_9ACTO</name>
<proteinExistence type="predicted"/>
<dbReference type="NCBIfam" id="TIGR00536">
    <property type="entry name" value="hemK_fam"/>
    <property type="match status" value="1"/>
</dbReference>